<dbReference type="InterPro" id="IPR025997">
    <property type="entry name" value="SBP_2_dom"/>
</dbReference>
<comment type="similarity">
    <text evidence="2">Belongs to the bacterial solute-binding protein 2 family.</text>
</comment>
<reference evidence="7 8" key="1">
    <citation type="submission" date="2015-04" db="EMBL/GenBank/DDBJ databases">
        <title>Draft genome sequence of bacteremic isolate Catabacter hongkongensis type strain HKU16T.</title>
        <authorList>
            <person name="Lau S.K."/>
            <person name="Teng J.L."/>
            <person name="Huang Y."/>
            <person name="Curreem S.O."/>
            <person name="Tsui S.K."/>
            <person name="Woo P.C."/>
        </authorList>
    </citation>
    <scope>NUCLEOTIDE SEQUENCE [LARGE SCALE GENOMIC DNA]</scope>
    <source>
        <strain evidence="7 8">HKU16</strain>
    </source>
</reference>
<dbReference type="RefSeq" id="WP_046442311.1">
    <property type="nucleotide sequence ID" value="NZ_JAXDTA010000059.1"/>
</dbReference>
<dbReference type="OrthoDB" id="369027at2"/>
<dbReference type="SUPFAM" id="SSF53822">
    <property type="entry name" value="Periplasmic binding protein-like I"/>
    <property type="match status" value="1"/>
</dbReference>
<organism evidence="7 8">
    <name type="scientific">Christensenella hongkongensis</name>
    <dbReference type="NCBI Taxonomy" id="270498"/>
    <lineage>
        <taxon>Bacteria</taxon>
        <taxon>Bacillati</taxon>
        <taxon>Bacillota</taxon>
        <taxon>Clostridia</taxon>
        <taxon>Christensenellales</taxon>
        <taxon>Christensenellaceae</taxon>
        <taxon>Christensenella</taxon>
    </lineage>
</organism>
<keyword evidence="8" id="KW-1185">Reference proteome</keyword>
<keyword evidence="3 5" id="KW-0732">Signal</keyword>
<dbReference type="InterPro" id="IPR028082">
    <property type="entry name" value="Peripla_BP_I"/>
</dbReference>
<dbReference type="GO" id="GO:0030313">
    <property type="term" value="C:cell envelope"/>
    <property type="evidence" value="ECO:0007669"/>
    <property type="project" value="UniProtKB-SubCell"/>
</dbReference>
<gene>
    <name evidence="7" type="ORF">CHK_0362</name>
</gene>
<evidence type="ECO:0000313" key="7">
    <source>
        <dbReference type="EMBL" id="KKI52093.1"/>
    </source>
</evidence>
<feature type="chain" id="PRO_5005638643" evidence="5">
    <location>
        <begin position="29"/>
        <end position="355"/>
    </location>
</feature>
<dbReference type="AlphaFoldDB" id="A0A0M2NIV6"/>
<dbReference type="EMBL" id="LAYJ01000039">
    <property type="protein sequence ID" value="KKI52093.1"/>
    <property type="molecule type" value="Genomic_DNA"/>
</dbReference>
<evidence type="ECO:0000256" key="5">
    <source>
        <dbReference type="SAM" id="SignalP"/>
    </source>
</evidence>
<accession>A0A0M2NIV6</accession>
<evidence type="ECO:0000256" key="4">
    <source>
        <dbReference type="SAM" id="MobiDB-lite"/>
    </source>
</evidence>
<dbReference type="Proteomes" id="UP000034076">
    <property type="component" value="Unassembled WGS sequence"/>
</dbReference>
<dbReference type="Pfam" id="PF13407">
    <property type="entry name" value="Peripla_BP_4"/>
    <property type="match status" value="1"/>
</dbReference>
<feature type="domain" description="Periplasmic binding protein" evidence="6">
    <location>
        <begin position="66"/>
        <end position="324"/>
    </location>
</feature>
<comment type="subcellular location">
    <subcellularLocation>
        <location evidence="1">Cell envelope</location>
    </subcellularLocation>
</comment>
<protein>
    <submittedName>
        <fullName evidence="7">Ribose ABC transport system, periplasmic ribose-binding protein RbsB</fullName>
    </submittedName>
</protein>
<name>A0A0M2NIV6_9FIRM</name>
<evidence type="ECO:0000256" key="1">
    <source>
        <dbReference type="ARBA" id="ARBA00004196"/>
    </source>
</evidence>
<evidence type="ECO:0000256" key="3">
    <source>
        <dbReference type="ARBA" id="ARBA00022729"/>
    </source>
</evidence>
<feature type="region of interest" description="Disordered" evidence="4">
    <location>
        <begin position="29"/>
        <end position="59"/>
    </location>
</feature>
<feature type="signal peptide" evidence="5">
    <location>
        <begin position="1"/>
        <end position="28"/>
    </location>
</feature>
<dbReference type="Gene3D" id="3.40.50.2300">
    <property type="match status" value="2"/>
</dbReference>
<sequence length="355" mass="37085">MKKSKILATVVALMLVAALFVGCSGTPAASESPSTEASTEASESASAAASESASDGGAASTGAKKIGASLQNMSNPYFIEVANGIEAKCKELGWEVTVVDANYDVAKQVSDVENFLAQGMDGLFICPIDANALTSVVDKAKAEGIPVVAQAQLVPNADAQLTIDEYTYGAAIGEQAAAWINEKLDGKANVLIISQDNVEDVVRRGDGIEETIQKLCPEATIVARQAGDSPDAAMTVTENTLQAHPEVNVIACVNDSSALGANEAIKGMNFSQDVLDNFYVGGADATEEAVAKIKDTSNVIRSTIDITPAKYGSMGVEKLKEYMENGVPSEQEVIYYETTPVWQGDLVDGAFKPAA</sequence>
<evidence type="ECO:0000256" key="2">
    <source>
        <dbReference type="ARBA" id="ARBA00007639"/>
    </source>
</evidence>
<dbReference type="STRING" id="270498.CHK_0362"/>
<proteinExistence type="inferred from homology"/>
<dbReference type="GO" id="GO:0030246">
    <property type="term" value="F:carbohydrate binding"/>
    <property type="evidence" value="ECO:0007669"/>
    <property type="project" value="UniProtKB-ARBA"/>
</dbReference>
<dbReference type="PROSITE" id="PS51257">
    <property type="entry name" value="PROKAR_LIPOPROTEIN"/>
    <property type="match status" value="1"/>
</dbReference>
<dbReference type="CDD" id="cd01536">
    <property type="entry name" value="PBP1_ABC_sugar_binding-like"/>
    <property type="match status" value="1"/>
</dbReference>
<evidence type="ECO:0000259" key="6">
    <source>
        <dbReference type="Pfam" id="PF13407"/>
    </source>
</evidence>
<comment type="caution">
    <text evidence="7">The sequence shown here is derived from an EMBL/GenBank/DDBJ whole genome shotgun (WGS) entry which is preliminary data.</text>
</comment>
<dbReference type="PANTHER" id="PTHR46847">
    <property type="entry name" value="D-ALLOSE-BINDING PERIPLASMIC PROTEIN-RELATED"/>
    <property type="match status" value="1"/>
</dbReference>
<evidence type="ECO:0000313" key="8">
    <source>
        <dbReference type="Proteomes" id="UP000034076"/>
    </source>
</evidence>
<dbReference type="PANTHER" id="PTHR46847:SF1">
    <property type="entry name" value="D-ALLOSE-BINDING PERIPLASMIC PROTEIN-RELATED"/>
    <property type="match status" value="1"/>
</dbReference>